<feature type="compositionally biased region" description="Basic and acidic residues" evidence="10">
    <location>
        <begin position="539"/>
        <end position="557"/>
    </location>
</feature>
<evidence type="ECO:0000256" key="2">
    <source>
        <dbReference type="ARBA" id="ARBA00007306"/>
    </source>
</evidence>
<name>A0A653DTL9_CALMS</name>
<dbReference type="InterPro" id="IPR019775">
    <property type="entry name" value="WD40_repeat_CS"/>
</dbReference>
<keyword evidence="4" id="KW-0677">Repeat</keyword>
<dbReference type="Gene3D" id="2.130.10.10">
    <property type="entry name" value="YVTN repeat-like/Quinoprotein amine dehydrogenase"/>
    <property type="match status" value="2"/>
</dbReference>
<feature type="compositionally biased region" description="Basic and acidic residues" evidence="10">
    <location>
        <begin position="833"/>
        <end position="843"/>
    </location>
</feature>
<dbReference type="FunFam" id="2.130.10.10:FF:002897">
    <property type="entry name" value="Protein HIRA homolog-like Protein"/>
    <property type="match status" value="1"/>
</dbReference>
<feature type="repeat" description="WD" evidence="9">
    <location>
        <begin position="61"/>
        <end position="102"/>
    </location>
</feature>
<dbReference type="CDD" id="cd00200">
    <property type="entry name" value="WD40"/>
    <property type="match status" value="1"/>
</dbReference>
<dbReference type="PROSITE" id="PS00678">
    <property type="entry name" value="WD_REPEATS_1"/>
    <property type="match status" value="1"/>
</dbReference>
<feature type="compositionally biased region" description="Polar residues" evidence="10">
    <location>
        <begin position="792"/>
        <end position="803"/>
    </location>
</feature>
<feature type="compositionally biased region" description="Polar residues" evidence="10">
    <location>
        <begin position="765"/>
        <end position="781"/>
    </location>
</feature>
<feature type="compositionally biased region" description="Polar residues" evidence="10">
    <location>
        <begin position="707"/>
        <end position="720"/>
    </location>
</feature>
<evidence type="ECO:0000259" key="11">
    <source>
        <dbReference type="Pfam" id="PF24105"/>
    </source>
</evidence>
<feature type="domain" description="CAF1B/HIR1 beta-propeller" evidence="11">
    <location>
        <begin position="1"/>
        <end position="375"/>
    </location>
</feature>
<feature type="compositionally biased region" description="Basic and acidic residues" evidence="10">
    <location>
        <begin position="730"/>
        <end position="744"/>
    </location>
</feature>
<feature type="compositionally biased region" description="Basic and acidic residues" evidence="10">
    <location>
        <begin position="489"/>
        <end position="529"/>
    </location>
</feature>
<keyword evidence="5" id="KW-0227">DNA damage</keyword>
<keyword evidence="8" id="KW-0539">Nucleus</keyword>
<evidence type="ECO:0000256" key="1">
    <source>
        <dbReference type="ARBA" id="ARBA00004123"/>
    </source>
</evidence>
<dbReference type="SMART" id="SM00320">
    <property type="entry name" value="WD40"/>
    <property type="match status" value="5"/>
</dbReference>
<dbReference type="InterPro" id="IPR001680">
    <property type="entry name" value="WD40_rpt"/>
</dbReference>
<feature type="compositionally biased region" description="Low complexity" evidence="10">
    <location>
        <begin position="745"/>
        <end position="760"/>
    </location>
</feature>
<gene>
    <name evidence="12" type="ORF">CALMAC_LOCUS20371</name>
</gene>
<feature type="region of interest" description="Disordered" evidence="10">
    <location>
        <begin position="444"/>
        <end position="1035"/>
    </location>
</feature>
<feature type="compositionally biased region" description="Basic and acidic residues" evidence="10">
    <location>
        <begin position="664"/>
        <end position="675"/>
    </location>
</feature>
<evidence type="ECO:0000256" key="5">
    <source>
        <dbReference type="ARBA" id="ARBA00022763"/>
    </source>
</evidence>
<evidence type="ECO:0000256" key="7">
    <source>
        <dbReference type="ARBA" id="ARBA00023204"/>
    </source>
</evidence>
<dbReference type="InterPro" id="IPR036322">
    <property type="entry name" value="WD40_repeat_dom_sf"/>
</dbReference>
<keyword evidence="13" id="KW-1185">Reference proteome</keyword>
<feature type="compositionally biased region" description="Polar residues" evidence="10">
    <location>
        <begin position="983"/>
        <end position="996"/>
    </location>
</feature>
<feature type="compositionally biased region" description="Low complexity" evidence="10">
    <location>
        <begin position="844"/>
        <end position="870"/>
    </location>
</feature>
<dbReference type="EMBL" id="CAACVG010014699">
    <property type="protein sequence ID" value="VEN63583.1"/>
    <property type="molecule type" value="Genomic_DNA"/>
</dbReference>
<dbReference type="SUPFAM" id="SSF50978">
    <property type="entry name" value="WD40 repeat-like"/>
    <property type="match status" value="1"/>
</dbReference>
<evidence type="ECO:0000256" key="4">
    <source>
        <dbReference type="ARBA" id="ARBA00022737"/>
    </source>
</evidence>
<evidence type="ECO:0000256" key="10">
    <source>
        <dbReference type="SAM" id="MobiDB-lite"/>
    </source>
</evidence>
<dbReference type="PROSITE" id="PS50294">
    <property type="entry name" value="WD_REPEATS_REGION"/>
    <property type="match status" value="2"/>
</dbReference>
<comment type="subcellular location">
    <subcellularLocation>
        <location evidence="1">Nucleus</location>
    </subcellularLocation>
</comment>
<keyword evidence="6" id="KW-0156">Chromatin regulator</keyword>
<feature type="compositionally biased region" description="Low complexity" evidence="10">
    <location>
        <begin position="815"/>
        <end position="826"/>
    </location>
</feature>
<dbReference type="Proteomes" id="UP000410492">
    <property type="component" value="Unassembled WGS sequence"/>
</dbReference>
<dbReference type="OrthoDB" id="71227at2759"/>
<feature type="compositionally biased region" description="Basic and acidic residues" evidence="10">
    <location>
        <begin position="1015"/>
        <end position="1029"/>
    </location>
</feature>
<dbReference type="InterPro" id="IPR055410">
    <property type="entry name" value="Beta-prop_CAF1B_HIR1"/>
</dbReference>
<accession>A0A653DTL9</accession>
<organism evidence="12 13">
    <name type="scientific">Callosobruchus maculatus</name>
    <name type="common">Southern cowpea weevil</name>
    <name type="synonym">Pulse bruchid</name>
    <dbReference type="NCBI Taxonomy" id="64391"/>
    <lineage>
        <taxon>Eukaryota</taxon>
        <taxon>Metazoa</taxon>
        <taxon>Ecdysozoa</taxon>
        <taxon>Arthropoda</taxon>
        <taxon>Hexapoda</taxon>
        <taxon>Insecta</taxon>
        <taxon>Pterygota</taxon>
        <taxon>Neoptera</taxon>
        <taxon>Endopterygota</taxon>
        <taxon>Coleoptera</taxon>
        <taxon>Polyphaga</taxon>
        <taxon>Cucujiformia</taxon>
        <taxon>Chrysomeloidea</taxon>
        <taxon>Chrysomelidae</taxon>
        <taxon>Bruchinae</taxon>
        <taxon>Bruchini</taxon>
        <taxon>Callosobruchus</taxon>
    </lineage>
</organism>
<evidence type="ECO:0000256" key="6">
    <source>
        <dbReference type="ARBA" id="ARBA00022853"/>
    </source>
</evidence>
<feature type="compositionally biased region" description="Basic and acidic residues" evidence="10">
    <location>
        <begin position="634"/>
        <end position="648"/>
    </location>
</feature>
<sequence length="1106" mass="123829">MKCTIPEISWHNREPVLSVDIHPVSNEFYKLASGGGDSHVLIWQMTITENGAVKQEVVSDLTRHQRAVNCVRWSPDGKYLASADDDANIIVWQLKTDNVPLLEGDTENKETWIVYKVLRGHKEDIYDLSWSVDGTKLFSGSVDNTAVLWDLAKGQMQHILTDHKGFVQGVSWDPKNQYLSSISTDRICRLFDISGKHVKARIQKGRVPVPPNHFLSGKEVRYFHDDTFKSFFRRLEFSPDGSLLLVPSGRMEADDCKKVLCATLMFTMDNYTIPAAILPIPNQCTTVVRFCPVLFTLREDGPEPMVKLPYRMVFAVGTDHDIILYDTQQKEPFARFHEIHYTRLTDLTWSQDGLLLTASSTDGFCALVTFDVGELGTVYVKEDNETEETQIPVEVQEKVEIKDQANTVIEKKRPSFLEKWALNTPPKKKAPKRTIETEDIIEIQDEESDAAMDQDETEELSQEMKNQIRNLLPSRATSTTAGNSSQDAKPIEVRKRPREEVTADAKPIEVRKKPRADDGNQKDKTHDKSIASQGVNMIEVRKKPRSDMDGVKDKSKTSDGATQKTMNAEVKDKDKQVETVVLNDTSDEDSSDESEDNEETEKLSQNIKDEISNLLPTRASFKGVGAATQDGLDAESKQKPKEQQKEKINILVPRKKSALQCTRVTEDKKDTKAVEENNTPQKEGEKEEKTKNGTLSLGNEDVKNLNKTDTTTVKQQNGEVSKTVVISDEINSKKLGEKDTEAAKTKTSSTETKNDNTSNKIPKITPNSNIKTKTVEDNATPQKEGAREQKTSNDSLSSETENGLCSEDPKKPNKSDTTTDSEVVVISDDDENDSGKLGKKDTQTAKTKTLSTKTKNDNTPNKTPKNTPTARKTKTVEEDITPQKNGTKEQKTKNDTLRSETENGLCTEDLKKPNKTDTTSVKQQNGEDSKVIVISNEINSEKFDKKDTETTKTKSSSTKKKKDNTPNKTPKTTPKARKKLCSTPPTNSLLSFLKQSGSKKKSIQASTVINLTDGDEARDGWNHQKGSTEEDKDNLGVSLMEEDHTEDFCLRLEDTQDAETDKEKPEALKNSDYLNIVKVEEKKVPRRIPLITLSSPKSKKTSNTNA</sequence>
<dbReference type="GO" id="GO:0033186">
    <property type="term" value="C:CAF-1 complex"/>
    <property type="evidence" value="ECO:0007669"/>
    <property type="project" value="TreeGrafter"/>
</dbReference>
<feature type="repeat" description="WD" evidence="9">
    <location>
        <begin position="118"/>
        <end position="159"/>
    </location>
</feature>
<protein>
    <recommendedName>
        <fullName evidence="11">CAF1B/HIR1 beta-propeller domain-containing protein</fullName>
    </recommendedName>
</protein>
<dbReference type="InterPro" id="IPR015943">
    <property type="entry name" value="WD40/YVTN_repeat-like_dom_sf"/>
</dbReference>
<evidence type="ECO:0000256" key="3">
    <source>
        <dbReference type="ARBA" id="ARBA00022574"/>
    </source>
</evidence>
<dbReference type="PANTHER" id="PTHR15271:SF4">
    <property type="entry name" value="CHROMATIN ASSEMBLY FACTOR 1 SUBUNIT B"/>
    <property type="match status" value="1"/>
</dbReference>
<feature type="compositionally biased region" description="Acidic residues" evidence="10">
    <location>
        <begin position="585"/>
        <end position="599"/>
    </location>
</feature>
<comment type="similarity">
    <text evidence="2">Belongs to the WD repeat HIR1 family.</text>
</comment>
<keyword evidence="7" id="KW-0234">DNA repair</keyword>
<keyword evidence="3 9" id="KW-0853">WD repeat</keyword>
<dbReference type="GO" id="GO:0006334">
    <property type="term" value="P:nucleosome assembly"/>
    <property type="evidence" value="ECO:0007669"/>
    <property type="project" value="TreeGrafter"/>
</dbReference>
<feature type="compositionally biased region" description="Polar residues" evidence="10">
    <location>
        <begin position="463"/>
        <end position="487"/>
    </location>
</feature>
<feature type="compositionally biased region" description="Basic and acidic residues" evidence="10">
    <location>
        <begin position="886"/>
        <end position="901"/>
    </location>
</feature>
<feature type="compositionally biased region" description="Basic and acidic residues" evidence="10">
    <location>
        <begin position="939"/>
        <end position="952"/>
    </location>
</feature>
<dbReference type="PANTHER" id="PTHR15271">
    <property type="entry name" value="CHROMATIN ASSEMBLY FACTOR 1 SUBUNIT B"/>
    <property type="match status" value="1"/>
</dbReference>
<feature type="repeat" description="WD" evidence="9">
    <location>
        <begin position="160"/>
        <end position="194"/>
    </location>
</feature>
<feature type="compositionally biased region" description="Acidic residues" evidence="10">
    <location>
        <begin position="444"/>
        <end position="461"/>
    </location>
</feature>
<dbReference type="GO" id="GO:0005634">
    <property type="term" value="C:nucleus"/>
    <property type="evidence" value="ECO:0007669"/>
    <property type="project" value="UniProtKB-SubCell"/>
</dbReference>
<evidence type="ECO:0000256" key="8">
    <source>
        <dbReference type="ARBA" id="ARBA00023242"/>
    </source>
</evidence>
<feature type="compositionally biased region" description="Basic and acidic residues" evidence="10">
    <location>
        <begin position="682"/>
        <end position="691"/>
    </location>
</feature>
<reference evidence="12 13" key="1">
    <citation type="submission" date="2019-01" db="EMBL/GenBank/DDBJ databases">
        <authorList>
            <person name="Sayadi A."/>
        </authorList>
    </citation>
    <scope>NUCLEOTIDE SEQUENCE [LARGE SCALE GENOMIC DNA]</scope>
</reference>
<evidence type="ECO:0000256" key="9">
    <source>
        <dbReference type="PROSITE-ProRule" id="PRU00221"/>
    </source>
</evidence>
<proteinExistence type="inferred from homology"/>
<evidence type="ECO:0000313" key="13">
    <source>
        <dbReference type="Proteomes" id="UP000410492"/>
    </source>
</evidence>
<dbReference type="Pfam" id="PF24105">
    <property type="entry name" value="Beta-prop_CAF1B_HIR1"/>
    <property type="match status" value="1"/>
</dbReference>
<dbReference type="AlphaFoldDB" id="A0A653DTL9"/>
<evidence type="ECO:0000313" key="12">
    <source>
        <dbReference type="EMBL" id="VEN63583.1"/>
    </source>
</evidence>
<dbReference type="GO" id="GO:0006335">
    <property type="term" value="P:DNA replication-dependent chromatin assembly"/>
    <property type="evidence" value="ECO:0007669"/>
    <property type="project" value="InterPro"/>
</dbReference>
<dbReference type="PROSITE" id="PS50082">
    <property type="entry name" value="WD_REPEATS_2"/>
    <property type="match status" value="3"/>
</dbReference>
<dbReference type="InterPro" id="IPR045145">
    <property type="entry name" value="PTHR15271"/>
</dbReference>
<dbReference type="GO" id="GO:0006281">
    <property type="term" value="P:DNA repair"/>
    <property type="evidence" value="ECO:0007669"/>
    <property type="project" value="UniProtKB-KW"/>
</dbReference>